<keyword evidence="1" id="KW-0032">Aminotransferase</keyword>
<gene>
    <name evidence="1" type="ORF">JCM19232_2394</name>
</gene>
<proteinExistence type="predicted"/>
<reference evidence="1 2" key="2">
    <citation type="submission" date="2015-01" db="EMBL/GenBank/DDBJ databases">
        <authorList>
            <consortium name="NBRP consortium"/>
            <person name="Sawabe T."/>
            <person name="Meirelles P."/>
            <person name="Feng G."/>
            <person name="Sayaka M."/>
            <person name="Hattori M."/>
            <person name="Ohkuma M."/>
        </authorList>
    </citation>
    <scope>NUCLEOTIDE SEQUENCE [LARGE SCALE GENOMIC DNA]</scope>
    <source>
        <strain evidence="1 2">JCM19232</strain>
    </source>
</reference>
<evidence type="ECO:0000313" key="1">
    <source>
        <dbReference type="EMBL" id="GAM63414.1"/>
    </source>
</evidence>
<dbReference type="InterPro" id="IPR015424">
    <property type="entry name" value="PyrdxlP-dep_Trfase"/>
</dbReference>
<reference evidence="1 2" key="1">
    <citation type="submission" date="2015-01" db="EMBL/GenBank/DDBJ databases">
        <title>Vibrio sp. C5 JCM 19232 whole genome shotgun sequence.</title>
        <authorList>
            <person name="Sawabe T."/>
            <person name="Meirelles P."/>
            <person name="Feng G."/>
            <person name="Sayaka M."/>
            <person name="Hattori M."/>
            <person name="Ohkuma M."/>
        </authorList>
    </citation>
    <scope>NUCLEOTIDE SEQUENCE [LARGE SCALE GENOMIC DNA]</scope>
    <source>
        <strain evidence="1 2">JCM19232</strain>
    </source>
</reference>
<dbReference type="SUPFAM" id="SSF53383">
    <property type="entry name" value="PLP-dependent transferases"/>
    <property type="match status" value="1"/>
</dbReference>
<dbReference type="GO" id="GO:0008483">
    <property type="term" value="F:transaminase activity"/>
    <property type="evidence" value="ECO:0007669"/>
    <property type="project" value="UniProtKB-KW"/>
</dbReference>
<accession>A0A0B8PL51</accession>
<dbReference type="EMBL" id="BBSA01000009">
    <property type="protein sequence ID" value="GAM63414.1"/>
    <property type="molecule type" value="Genomic_DNA"/>
</dbReference>
<keyword evidence="1" id="KW-0808">Transferase</keyword>
<evidence type="ECO:0000313" key="2">
    <source>
        <dbReference type="Proteomes" id="UP000031670"/>
    </source>
</evidence>
<dbReference type="Proteomes" id="UP000031670">
    <property type="component" value="Unassembled WGS sequence"/>
</dbReference>
<dbReference type="Gene3D" id="3.90.1150.10">
    <property type="entry name" value="Aspartate Aminotransferase, domain 1"/>
    <property type="match status" value="1"/>
</dbReference>
<name>A0A0B8PL51_9VIBR</name>
<organism evidence="1 2">
    <name type="scientific">Vibrio ishigakensis</name>
    <dbReference type="NCBI Taxonomy" id="1481914"/>
    <lineage>
        <taxon>Bacteria</taxon>
        <taxon>Pseudomonadati</taxon>
        <taxon>Pseudomonadota</taxon>
        <taxon>Gammaproteobacteria</taxon>
        <taxon>Vibrionales</taxon>
        <taxon>Vibrionaceae</taxon>
        <taxon>Vibrio</taxon>
    </lineage>
</organism>
<comment type="caution">
    <text evidence="1">The sequence shown here is derived from an EMBL/GenBank/DDBJ whole genome shotgun (WGS) entry which is preliminary data.</text>
</comment>
<sequence length="94" mass="10492">MSSAFEFEMSANSAGFSSDVPVVEGVYDLTPDQMLIDQAEHESEVRSYPRRLPLAIKRAYGALVEDTRGQMFLDCLAGAGTWHWATTTLRLIKH</sequence>
<dbReference type="InterPro" id="IPR015422">
    <property type="entry name" value="PyrdxlP-dep_Trfase_small"/>
</dbReference>
<dbReference type="AlphaFoldDB" id="A0A0B8PL51"/>
<protein>
    <submittedName>
        <fullName evidence="1">Diaminobutyrate-2-oxoglutarate aminotransferase</fullName>
    </submittedName>
</protein>